<evidence type="ECO:0000256" key="1">
    <source>
        <dbReference type="SAM" id="MobiDB-lite"/>
    </source>
</evidence>
<proteinExistence type="predicted"/>
<sequence length="496" mass="53284">MTVLARIISDTRRPVYVVVDGLPDEPHTVSLRRFGTPGDDPEVGRLVDRQEGAGSVTLQDPGDPGRGEPPNNPPYGVPITYEVEVDGENENPEMHEAAGSPVTLAESQPWPLPRLALEAKTSATPDDRATTTFTVTNGKQAGTATVATGDGRSIEITLDASGTGTGTYQYSDPGHHTYTATVTAPCPVRYSTWVSLESSIETWAAVGGFVDTWADPGRATETASATVEVDVGPATLWATVTPDQPLPYIQIDAWIGDPGTVTAWQIERVAPQGGGDQNVPIYLDDKSSGAISIEDHEAPLAQPVIYRLTITRKGGAVQVIESSPVVLGGTRGCFLTDTTSGATVAVTLRAWAERSRKARQSVLAVLNRADPVVLSDMHTTPEGKWVFLTRTQAELEALYGVLLSGRLVLLRTQPASAIRTTYAAVGDVSESRLYPELGDAWERLVEVEIQEVAPIPATARALRVGWEQVADHWARWDAVPADMPTWLDLSRWKPVA</sequence>
<evidence type="ECO:0000313" key="2">
    <source>
        <dbReference type="EMBL" id="WTW63515.1"/>
    </source>
</evidence>
<organism evidence="2">
    <name type="scientific">Streptomyces sp. NBC_00003</name>
    <dbReference type="NCBI Taxonomy" id="2903608"/>
    <lineage>
        <taxon>Bacteria</taxon>
        <taxon>Bacillati</taxon>
        <taxon>Actinomycetota</taxon>
        <taxon>Actinomycetes</taxon>
        <taxon>Kitasatosporales</taxon>
        <taxon>Streptomycetaceae</taxon>
        <taxon>Streptomyces</taxon>
    </lineage>
</organism>
<reference evidence="2" key="1">
    <citation type="submission" date="2022-10" db="EMBL/GenBank/DDBJ databases">
        <title>The complete genomes of actinobacterial strains from the NBC collection.</title>
        <authorList>
            <person name="Joergensen T.S."/>
            <person name="Alvarez Arevalo M."/>
            <person name="Sterndorff E.B."/>
            <person name="Faurdal D."/>
            <person name="Vuksanovic O."/>
            <person name="Mourched A.-S."/>
            <person name="Charusanti P."/>
            <person name="Shaw S."/>
            <person name="Blin K."/>
            <person name="Weber T."/>
        </authorList>
    </citation>
    <scope>NUCLEOTIDE SEQUENCE</scope>
    <source>
        <strain evidence="2">NBC_00003</strain>
    </source>
</reference>
<feature type="region of interest" description="Disordered" evidence="1">
    <location>
        <begin position="33"/>
        <end position="75"/>
    </location>
</feature>
<protein>
    <submittedName>
        <fullName evidence="2">Uncharacterized protein</fullName>
    </submittedName>
</protein>
<feature type="compositionally biased region" description="Basic and acidic residues" evidence="1">
    <location>
        <begin position="42"/>
        <end position="51"/>
    </location>
</feature>
<dbReference type="AlphaFoldDB" id="A0AAU2V830"/>
<dbReference type="EMBL" id="CP108318">
    <property type="protein sequence ID" value="WTW63515.1"/>
    <property type="molecule type" value="Genomic_DNA"/>
</dbReference>
<name>A0AAU2V830_9ACTN</name>
<accession>A0AAU2V830</accession>
<gene>
    <name evidence="2" type="ORF">OG549_24280</name>
</gene>